<evidence type="ECO:0000256" key="2">
    <source>
        <dbReference type="SAM" id="Coils"/>
    </source>
</evidence>
<dbReference type="InterPro" id="IPR050902">
    <property type="entry name" value="ABC_Transporter_SBP"/>
</dbReference>
<organism evidence="4 5">
    <name type="scientific">Haloactinospora alba</name>
    <dbReference type="NCBI Taxonomy" id="405555"/>
    <lineage>
        <taxon>Bacteria</taxon>
        <taxon>Bacillati</taxon>
        <taxon>Actinomycetota</taxon>
        <taxon>Actinomycetes</taxon>
        <taxon>Streptosporangiales</taxon>
        <taxon>Nocardiopsidaceae</taxon>
        <taxon>Haloactinospora</taxon>
    </lineage>
</organism>
<reference evidence="4 5" key="1">
    <citation type="submission" date="2019-06" db="EMBL/GenBank/DDBJ databases">
        <title>Sequencing the genomes of 1000 actinobacteria strains.</title>
        <authorList>
            <person name="Klenk H.-P."/>
        </authorList>
    </citation>
    <scope>NUCLEOTIDE SEQUENCE [LARGE SCALE GENOMIC DNA]</scope>
    <source>
        <strain evidence="4 5">DSM 45015</strain>
    </source>
</reference>
<gene>
    <name evidence="4" type="ORF">FHX37_0036</name>
</gene>
<evidence type="ECO:0000313" key="5">
    <source>
        <dbReference type="Proteomes" id="UP000317422"/>
    </source>
</evidence>
<feature type="domain" description="Fe/B12 periplasmic-binding" evidence="3">
    <location>
        <begin position="94"/>
        <end position="378"/>
    </location>
</feature>
<protein>
    <submittedName>
        <fullName evidence="4">Iron complex transport system substrate-binding protein</fullName>
    </submittedName>
</protein>
<sequence>MWGGDTRLREPGDRLRLSGCPNHEGWLARMPAHNAYPAAARRIRNASLVALCAALTTASCGSPEASSDNAGGDAETVRNCDIDVEISAENPPERVFAVYQPAIEMAHALGISDRLVGTAYLDAKVIDDYADVQSEQKYYPEIPSREEMLSRKPDFVLSGFNDVFTDGRFDTRASLRELGVESWIFSPLCPSEDGRGDQAIDPSTVTMDSIYGDLRDLGTVFGVEDRAEEVVADMEQTVADVEDAVQDAGSEPEVMVARPSDDGFRAAAASDFATEMIDLAGGTNAAADVKDERHANFGTEEIIARDPDHIFVDVCCDADMTAADAAPSVEEITSDPALANVTAVEEGNVHEWTFADRSAGVRSARVVADIARTIHPDQFDTRD</sequence>
<dbReference type="Gene3D" id="3.40.50.1980">
    <property type="entry name" value="Nitrogenase molybdenum iron protein domain"/>
    <property type="match status" value="2"/>
</dbReference>
<dbReference type="PROSITE" id="PS50983">
    <property type="entry name" value="FE_B12_PBP"/>
    <property type="match status" value="1"/>
</dbReference>
<dbReference type="SUPFAM" id="SSF53807">
    <property type="entry name" value="Helical backbone' metal receptor"/>
    <property type="match status" value="1"/>
</dbReference>
<dbReference type="PANTHER" id="PTHR30535">
    <property type="entry name" value="VITAMIN B12-BINDING PROTEIN"/>
    <property type="match status" value="1"/>
</dbReference>
<dbReference type="InterPro" id="IPR002491">
    <property type="entry name" value="ABC_transptr_periplasmic_BD"/>
</dbReference>
<comment type="similarity">
    <text evidence="1">Belongs to the bacterial solute-binding protein 8 family.</text>
</comment>
<dbReference type="Pfam" id="PF01497">
    <property type="entry name" value="Peripla_BP_2"/>
    <property type="match status" value="1"/>
</dbReference>
<evidence type="ECO:0000259" key="3">
    <source>
        <dbReference type="PROSITE" id="PS50983"/>
    </source>
</evidence>
<keyword evidence="2" id="KW-0175">Coiled coil</keyword>
<comment type="caution">
    <text evidence="4">The sequence shown here is derived from an EMBL/GenBank/DDBJ whole genome shotgun (WGS) entry which is preliminary data.</text>
</comment>
<dbReference type="AlphaFoldDB" id="A0A543NED4"/>
<dbReference type="Proteomes" id="UP000317422">
    <property type="component" value="Unassembled WGS sequence"/>
</dbReference>
<accession>A0A543NED4</accession>
<feature type="coiled-coil region" evidence="2">
    <location>
        <begin position="224"/>
        <end position="251"/>
    </location>
</feature>
<keyword evidence="5" id="KW-1185">Reference proteome</keyword>
<dbReference type="EMBL" id="VFQC01000001">
    <property type="protein sequence ID" value="TQN30175.1"/>
    <property type="molecule type" value="Genomic_DNA"/>
</dbReference>
<proteinExistence type="inferred from homology"/>
<name>A0A543NED4_9ACTN</name>
<dbReference type="PANTHER" id="PTHR30535:SF7">
    <property type="entry name" value="IRON(III) DICITRATE-BINDING PROTEIN"/>
    <property type="match status" value="1"/>
</dbReference>
<evidence type="ECO:0000313" key="4">
    <source>
        <dbReference type="EMBL" id="TQN30175.1"/>
    </source>
</evidence>
<evidence type="ECO:0000256" key="1">
    <source>
        <dbReference type="ARBA" id="ARBA00008814"/>
    </source>
</evidence>